<protein>
    <submittedName>
        <fullName evidence="4">Helix-turn-helix transcriptional regulator</fullName>
    </submittedName>
</protein>
<gene>
    <name evidence="4" type="ORF">RI845_17525</name>
</gene>
<keyword evidence="1" id="KW-0238">DNA-binding</keyword>
<dbReference type="CDD" id="cd00093">
    <property type="entry name" value="HTH_XRE"/>
    <property type="match status" value="1"/>
</dbReference>
<dbReference type="Gene3D" id="1.10.260.40">
    <property type="entry name" value="lambda repressor-like DNA-binding domains"/>
    <property type="match status" value="1"/>
</dbReference>
<dbReference type="PANTHER" id="PTHR46558:SF11">
    <property type="entry name" value="HTH-TYPE TRANSCRIPTIONAL REGULATOR XRE"/>
    <property type="match status" value="1"/>
</dbReference>
<reference evidence="5" key="1">
    <citation type="submission" date="2023-09" db="EMBL/GenBank/DDBJ databases">
        <authorList>
            <person name="Li S."/>
            <person name="Li X."/>
            <person name="Zhang C."/>
            <person name="Zhao Z."/>
        </authorList>
    </citation>
    <scope>NUCLEOTIDE SEQUENCE [LARGE SCALE GENOMIC DNA]</scope>
    <source>
        <strain evidence="5">SQ345</strain>
    </source>
</reference>
<proteinExistence type="predicted"/>
<evidence type="ECO:0000259" key="3">
    <source>
        <dbReference type="PROSITE" id="PS50943"/>
    </source>
</evidence>
<dbReference type="EMBL" id="CP134146">
    <property type="protein sequence ID" value="WNC68306.1"/>
    <property type="molecule type" value="Genomic_DNA"/>
</dbReference>
<feature type="transmembrane region" description="Helical" evidence="2">
    <location>
        <begin position="98"/>
        <end position="117"/>
    </location>
</feature>
<feature type="transmembrane region" description="Helical" evidence="2">
    <location>
        <begin position="213"/>
        <end position="232"/>
    </location>
</feature>
<dbReference type="InterPro" id="IPR001387">
    <property type="entry name" value="Cro/C1-type_HTH"/>
</dbReference>
<evidence type="ECO:0000256" key="2">
    <source>
        <dbReference type="SAM" id="Phobius"/>
    </source>
</evidence>
<feature type="domain" description="HTH cro/C1-type" evidence="3">
    <location>
        <begin position="7"/>
        <end position="61"/>
    </location>
</feature>
<dbReference type="SUPFAM" id="SSF47413">
    <property type="entry name" value="lambda repressor-like DNA-binding domains"/>
    <property type="match status" value="1"/>
</dbReference>
<organism evidence="4 5">
    <name type="scientific">Thalassotalea nanhaiensis</name>
    <dbReference type="NCBI Taxonomy" id="3065648"/>
    <lineage>
        <taxon>Bacteria</taxon>
        <taxon>Pseudomonadati</taxon>
        <taxon>Pseudomonadota</taxon>
        <taxon>Gammaproteobacteria</taxon>
        <taxon>Alteromonadales</taxon>
        <taxon>Colwelliaceae</taxon>
        <taxon>Thalassotalea</taxon>
    </lineage>
</organism>
<sequence length="242" mass="28095">MTFGKQLKKLRSERNLSQPQLAELVGIEQSYLSKLENDKSIPSNEIFRQILQALNIKLGDFLTSIKSASDRQNLTQIPDIELWYRQQDNINFKQQRRYLYFCSGLIVLAVTLFYLGFSKLAFSELRYKYYSPGVILAGEPKNIFNDWSRLLEAPMGKIHEIRKKKEIEMTNRKDEIEIDSATYLGSSFMQKVEGGQRHFSQRDSINIPRTINSWLQVLGVLLFACGFMGFVLERRLFASTKT</sequence>
<dbReference type="SMART" id="SM00530">
    <property type="entry name" value="HTH_XRE"/>
    <property type="match status" value="1"/>
</dbReference>
<keyword evidence="5" id="KW-1185">Reference proteome</keyword>
<evidence type="ECO:0000256" key="1">
    <source>
        <dbReference type="ARBA" id="ARBA00023125"/>
    </source>
</evidence>
<dbReference type="Proteomes" id="UP001248581">
    <property type="component" value="Chromosome"/>
</dbReference>
<keyword evidence="2" id="KW-0472">Membrane</keyword>
<accession>A0ABY9THX6</accession>
<dbReference type="Pfam" id="PF12844">
    <property type="entry name" value="HTH_19"/>
    <property type="match status" value="1"/>
</dbReference>
<dbReference type="PANTHER" id="PTHR46558">
    <property type="entry name" value="TRACRIPTIONAL REGULATORY PROTEIN-RELATED-RELATED"/>
    <property type="match status" value="1"/>
</dbReference>
<dbReference type="PROSITE" id="PS50943">
    <property type="entry name" value="HTH_CROC1"/>
    <property type="match status" value="1"/>
</dbReference>
<evidence type="ECO:0000313" key="4">
    <source>
        <dbReference type="EMBL" id="WNC68306.1"/>
    </source>
</evidence>
<keyword evidence="2" id="KW-0812">Transmembrane</keyword>
<dbReference type="RefSeq" id="WP_348387462.1">
    <property type="nucleotide sequence ID" value="NZ_CP134146.1"/>
</dbReference>
<name>A0ABY9THX6_9GAMM</name>
<evidence type="ECO:0000313" key="5">
    <source>
        <dbReference type="Proteomes" id="UP001248581"/>
    </source>
</evidence>
<dbReference type="InterPro" id="IPR010982">
    <property type="entry name" value="Lambda_DNA-bd_dom_sf"/>
</dbReference>
<keyword evidence="2" id="KW-1133">Transmembrane helix</keyword>